<evidence type="ECO:0000256" key="9">
    <source>
        <dbReference type="HAMAP-Rule" id="MF_00134"/>
    </source>
</evidence>
<dbReference type="Gene3D" id="3.20.20.70">
    <property type="entry name" value="Aldolase class I"/>
    <property type="match status" value="1"/>
</dbReference>
<keyword evidence="6 9" id="KW-0822">Tryptophan biosynthesis</keyword>
<gene>
    <name evidence="9" type="primary">trpC</name>
    <name evidence="11" type="ORF">SAMN04489758_10676</name>
</gene>
<keyword evidence="8 9" id="KW-0456">Lyase</keyword>
<evidence type="ECO:0000256" key="1">
    <source>
        <dbReference type="ARBA" id="ARBA00001633"/>
    </source>
</evidence>
<evidence type="ECO:0000256" key="7">
    <source>
        <dbReference type="ARBA" id="ARBA00023141"/>
    </source>
</evidence>
<organism evidence="11 12">
    <name type="scientific">Thomasclavelia cocleata</name>
    <dbReference type="NCBI Taxonomy" id="69824"/>
    <lineage>
        <taxon>Bacteria</taxon>
        <taxon>Bacillati</taxon>
        <taxon>Bacillota</taxon>
        <taxon>Erysipelotrichia</taxon>
        <taxon>Erysipelotrichales</taxon>
        <taxon>Coprobacillaceae</taxon>
        <taxon>Thomasclavelia</taxon>
    </lineage>
</organism>
<accession>A0A1I0DJT2</accession>
<dbReference type="GO" id="GO:0004640">
    <property type="term" value="F:phosphoribosylanthranilate isomerase activity"/>
    <property type="evidence" value="ECO:0007669"/>
    <property type="project" value="TreeGrafter"/>
</dbReference>
<evidence type="ECO:0000256" key="4">
    <source>
        <dbReference type="ARBA" id="ARBA00022605"/>
    </source>
</evidence>
<dbReference type="UniPathway" id="UPA00035">
    <property type="reaction ID" value="UER00043"/>
</dbReference>
<evidence type="ECO:0000313" key="11">
    <source>
        <dbReference type="EMBL" id="SET32603.1"/>
    </source>
</evidence>
<dbReference type="AlphaFoldDB" id="A0A1I0DJT2"/>
<evidence type="ECO:0000256" key="2">
    <source>
        <dbReference type="ARBA" id="ARBA00004696"/>
    </source>
</evidence>
<evidence type="ECO:0000256" key="3">
    <source>
        <dbReference type="ARBA" id="ARBA00008737"/>
    </source>
</evidence>
<dbReference type="SUPFAM" id="SSF51366">
    <property type="entry name" value="Ribulose-phoshate binding barrel"/>
    <property type="match status" value="1"/>
</dbReference>
<dbReference type="InterPro" id="IPR045186">
    <property type="entry name" value="Indole-3-glycerol_P_synth"/>
</dbReference>
<dbReference type="EC" id="4.1.1.48" evidence="9"/>
<dbReference type="EMBL" id="FOIN01000006">
    <property type="protein sequence ID" value="SET32603.1"/>
    <property type="molecule type" value="Genomic_DNA"/>
</dbReference>
<dbReference type="NCBIfam" id="NF001377">
    <property type="entry name" value="PRK00278.2-4"/>
    <property type="match status" value="1"/>
</dbReference>
<dbReference type="GO" id="GO:0004425">
    <property type="term" value="F:indole-3-glycerol-phosphate synthase activity"/>
    <property type="evidence" value="ECO:0007669"/>
    <property type="project" value="UniProtKB-UniRule"/>
</dbReference>
<dbReference type="PANTHER" id="PTHR22854:SF2">
    <property type="entry name" value="INDOLE-3-GLYCEROL-PHOSPHATE SYNTHASE"/>
    <property type="match status" value="1"/>
</dbReference>
<keyword evidence="12" id="KW-1185">Reference proteome</keyword>
<protein>
    <recommendedName>
        <fullName evidence="9">Indole-3-glycerol phosphate synthase</fullName>
        <shortName evidence="9">IGPS</shortName>
        <ecNumber evidence="9">4.1.1.48</ecNumber>
    </recommendedName>
</protein>
<keyword evidence="4 9" id="KW-0028">Amino-acid biosynthesis</keyword>
<evidence type="ECO:0000256" key="8">
    <source>
        <dbReference type="ARBA" id="ARBA00023239"/>
    </source>
</evidence>
<reference evidence="12" key="1">
    <citation type="submission" date="2016-10" db="EMBL/GenBank/DDBJ databases">
        <authorList>
            <person name="Varghese N."/>
            <person name="Submissions S."/>
        </authorList>
    </citation>
    <scope>NUCLEOTIDE SEQUENCE [LARGE SCALE GENOMIC DNA]</scope>
    <source>
        <strain evidence="12">DSM 1551</strain>
    </source>
</reference>
<dbReference type="InterPro" id="IPR013798">
    <property type="entry name" value="Indole-3-glycerol_P_synth_dom"/>
</dbReference>
<evidence type="ECO:0000259" key="10">
    <source>
        <dbReference type="Pfam" id="PF00218"/>
    </source>
</evidence>
<dbReference type="GO" id="GO:0000162">
    <property type="term" value="P:L-tryptophan biosynthetic process"/>
    <property type="evidence" value="ECO:0007669"/>
    <property type="project" value="UniProtKB-UniRule"/>
</dbReference>
<dbReference type="PANTHER" id="PTHR22854">
    <property type="entry name" value="TRYPTOPHAN BIOSYNTHESIS PROTEIN"/>
    <property type="match status" value="1"/>
</dbReference>
<dbReference type="FunFam" id="3.20.20.70:FF:000024">
    <property type="entry name" value="Indole-3-glycerol phosphate synthase"/>
    <property type="match status" value="1"/>
</dbReference>
<keyword evidence="5 9" id="KW-0210">Decarboxylase</keyword>
<dbReference type="Pfam" id="PF00218">
    <property type="entry name" value="IGPS"/>
    <property type="match status" value="1"/>
</dbReference>
<dbReference type="RefSeq" id="WP_092352902.1">
    <property type="nucleotide sequence ID" value="NZ_CAMTSG010000035.1"/>
</dbReference>
<comment type="pathway">
    <text evidence="2 9">Amino-acid biosynthesis; L-tryptophan biosynthesis; L-tryptophan from chorismate: step 4/5.</text>
</comment>
<dbReference type="OrthoDB" id="9804217at2"/>
<dbReference type="InterPro" id="IPR013785">
    <property type="entry name" value="Aldolase_TIM"/>
</dbReference>
<evidence type="ECO:0000256" key="6">
    <source>
        <dbReference type="ARBA" id="ARBA00022822"/>
    </source>
</evidence>
<comment type="catalytic activity">
    <reaction evidence="1 9">
        <text>1-(2-carboxyphenylamino)-1-deoxy-D-ribulose 5-phosphate + H(+) = (1S,2R)-1-C-(indol-3-yl)glycerol 3-phosphate + CO2 + H2O</text>
        <dbReference type="Rhea" id="RHEA:23476"/>
        <dbReference type="ChEBI" id="CHEBI:15377"/>
        <dbReference type="ChEBI" id="CHEBI:15378"/>
        <dbReference type="ChEBI" id="CHEBI:16526"/>
        <dbReference type="ChEBI" id="CHEBI:58613"/>
        <dbReference type="ChEBI" id="CHEBI:58866"/>
        <dbReference type="EC" id="4.1.1.48"/>
    </reaction>
</comment>
<evidence type="ECO:0000256" key="5">
    <source>
        <dbReference type="ARBA" id="ARBA00022793"/>
    </source>
</evidence>
<dbReference type="Proteomes" id="UP000198558">
    <property type="component" value="Unassembled WGS sequence"/>
</dbReference>
<dbReference type="HAMAP" id="MF_00134_B">
    <property type="entry name" value="IGPS_B"/>
    <property type="match status" value="1"/>
</dbReference>
<name>A0A1I0DJT2_9FIRM</name>
<feature type="domain" description="Indole-3-glycerol phosphate synthase" evidence="10">
    <location>
        <begin position="4"/>
        <end position="253"/>
    </location>
</feature>
<sequence length="266" mass="30089">MIIDDIVERTKERVAENKKRHSIDKLAKLAFDKPINNDYPFEKALRRSGLSYIMEVKKATPSKGVITQNFDYKTIAKEYEEIGAAAISVVTEPDFFKGDDDFLAEIAKVVKIPILRNDFVVDEYMIYEAKLLGADAVLLICSVLDEITLMRCLNLAERLGMSALVEAHSSMQVKKALRVGAKIIGVNNCDLRNFEVDLNNSIELRSMVPDDVIFVSEGGIKTYQDIKLLEENRVDGVLIGETLMRSHNKRKTFEILKGLRELESEN</sequence>
<proteinExistence type="inferred from homology"/>
<evidence type="ECO:0000313" key="12">
    <source>
        <dbReference type="Proteomes" id="UP000198558"/>
    </source>
</evidence>
<keyword evidence="7 9" id="KW-0057">Aromatic amino acid biosynthesis</keyword>
<dbReference type="InterPro" id="IPR011060">
    <property type="entry name" value="RibuloseP-bd_barrel"/>
</dbReference>
<comment type="similarity">
    <text evidence="3 9">Belongs to the TrpC family.</text>
</comment>
<dbReference type="GeneID" id="78287913"/>
<dbReference type="CDD" id="cd00331">
    <property type="entry name" value="IGPS"/>
    <property type="match status" value="1"/>
</dbReference>